<dbReference type="PROSITE" id="PS00463">
    <property type="entry name" value="ZN2_CY6_FUNGAL_1"/>
    <property type="match status" value="1"/>
</dbReference>
<evidence type="ECO:0000313" key="8">
    <source>
        <dbReference type="EMBL" id="KAL2848785.1"/>
    </source>
</evidence>
<feature type="compositionally biased region" description="Polar residues" evidence="6">
    <location>
        <begin position="52"/>
        <end position="62"/>
    </location>
</feature>
<evidence type="ECO:0000256" key="3">
    <source>
        <dbReference type="ARBA" id="ARBA00023163"/>
    </source>
</evidence>
<dbReference type="PANTHER" id="PTHR47784:SF10">
    <property type="entry name" value="TRANSCRIPTION FACTOR, PUTATIVE (AFU_ORTHOLOGUE AFUA_6G14150)-RELATED"/>
    <property type="match status" value="1"/>
</dbReference>
<protein>
    <recommendedName>
        <fullName evidence="7">Zn(2)-C6 fungal-type domain-containing protein</fullName>
    </recommendedName>
</protein>
<dbReference type="InterPro" id="IPR053157">
    <property type="entry name" value="Sterol_Uptake_Regulator"/>
</dbReference>
<dbReference type="Pfam" id="PF00172">
    <property type="entry name" value="Zn_clus"/>
    <property type="match status" value="1"/>
</dbReference>
<proteinExistence type="predicted"/>
<dbReference type="InterPro" id="IPR001138">
    <property type="entry name" value="Zn2Cys6_DnaBD"/>
</dbReference>
<dbReference type="Gene3D" id="4.10.240.10">
    <property type="entry name" value="Zn(2)-C6 fungal-type DNA-binding domain"/>
    <property type="match status" value="1"/>
</dbReference>
<feature type="region of interest" description="Disordered" evidence="6">
    <location>
        <begin position="52"/>
        <end position="112"/>
    </location>
</feature>
<gene>
    <name evidence="8" type="ORF">BJX68DRAFT_238664</name>
</gene>
<dbReference type="PROSITE" id="PS50048">
    <property type="entry name" value="ZN2_CY6_FUNGAL_2"/>
    <property type="match status" value="1"/>
</dbReference>
<name>A0ABR4K918_9EURO</name>
<dbReference type="Proteomes" id="UP001610444">
    <property type="component" value="Unassembled WGS sequence"/>
</dbReference>
<dbReference type="SMART" id="SM00066">
    <property type="entry name" value="GAL4"/>
    <property type="match status" value="1"/>
</dbReference>
<evidence type="ECO:0000313" key="9">
    <source>
        <dbReference type="Proteomes" id="UP001610444"/>
    </source>
</evidence>
<evidence type="ECO:0000259" key="7">
    <source>
        <dbReference type="PROSITE" id="PS50048"/>
    </source>
</evidence>
<dbReference type="CDD" id="cd00067">
    <property type="entry name" value="GAL4"/>
    <property type="match status" value="1"/>
</dbReference>
<feature type="domain" description="Zn(2)-C6 fungal-type" evidence="7">
    <location>
        <begin position="13"/>
        <end position="43"/>
    </location>
</feature>
<dbReference type="PANTHER" id="PTHR47784">
    <property type="entry name" value="STEROL UPTAKE CONTROL PROTEIN 2"/>
    <property type="match status" value="1"/>
</dbReference>
<dbReference type="SUPFAM" id="SSF57701">
    <property type="entry name" value="Zn2/Cys6 DNA-binding domain"/>
    <property type="match status" value="1"/>
</dbReference>
<evidence type="ECO:0000256" key="4">
    <source>
        <dbReference type="ARBA" id="ARBA00023242"/>
    </source>
</evidence>
<evidence type="ECO:0000256" key="6">
    <source>
        <dbReference type="SAM" id="MobiDB-lite"/>
    </source>
</evidence>
<organism evidence="8 9">
    <name type="scientific">Aspergillus pseudodeflectus</name>
    <dbReference type="NCBI Taxonomy" id="176178"/>
    <lineage>
        <taxon>Eukaryota</taxon>
        <taxon>Fungi</taxon>
        <taxon>Dikarya</taxon>
        <taxon>Ascomycota</taxon>
        <taxon>Pezizomycotina</taxon>
        <taxon>Eurotiomycetes</taxon>
        <taxon>Eurotiomycetidae</taxon>
        <taxon>Eurotiales</taxon>
        <taxon>Aspergillaceae</taxon>
        <taxon>Aspergillus</taxon>
        <taxon>Aspergillus subgen. Nidulantes</taxon>
    </lineage>
</organism>
<dbReference type="GeneID" id="98155567"/>
<evidence type="ECO:0000256" key="5">
    <source>
        <dbReference type="SAM" id="Coils"/>
    </source>
</evidence>
<dbReference type="EMBL" id="JBFXLR010000025">
    <property type="protein sequence ID" value="KAL2848785.1"/>
    <property type="molecule type" value="Genomic_DNA"/>
</dbReference>
<keyword evidence="5" id="KW-0175">Coiled coil</keyword>
<keyword evidence="9" id="KW-1185">Reference proteome</keyword>
<sequence length="474" mass="53031">MPPLRSHRKSRTGCLVCKKRRVKCDESGNPCANCSFRGLDCAYAELPIQSSRARPTLTRSRTASPARRPLVAPAPAPAPAPRPNPGHESASSYLPQLSQPHPHPSPASPSSSYRLNLELMHTFSTETYKSLFTGPFGRDEWQVFVPRRALEEGNEFLLDGLLSIAALHTAARLGSSTSTGTMARKDEDEYRARRQALIQLYIDAAMDYQSRALEPFQRAIENISQENCDVVFAHSIITIINGIAFPRVLKLTTRSGAAGSETRSDSDPTISTSVLETIFTLFELVQGTALINLLTLPWLKDKDPCLVYENFWAESRLAELDRDTEEALERLNELNVAENQLQSRDHINTTTYHLHHQLSQSSRHALISSAIARLCKCFQRYAAMQDPVSVLTWLATVDRGFVDCLRRRETLPLLVLMHWGALLAMLDGEVWWAEGSGRALVEDVMGILQMRSESVERDLRVRGGLDWVRGVLEI</sequence>
<keyword evidence="1" id="KW-0805">Transcription regulation</keyword>
<keyword evidence="2" id="KW-0238">DNA-binding</keyword>
<accession>A0ABR4K918</accession>
<reference evidence="8 9" key="1">
    <citation type="submission" date="2024-07" db="EMBL/GenBank/DDBJ databases">
        <title>Section-level genome sequencing and comparative genomics of Aspergillus sections Usti and Cavernicolus.</title>
        <authorList>
            <consortium name="Lawrence Berkeley National Laboratory"/>
            <person name="Nybo J.L."/>
            <person name="Vesth T.C."/>
            <person name="Theobald S."/>
            <person name="Frisvad J.C."/>
            <person name="Larsen T.O."/>
            <person name="Kjaerboelling I."/>
            <person name="Rothschild-Mancinelli K."/>
            <person name="Lyhne E.K."/>
            <person name="Kogle M.E."/>
            <person name="Barry K."/>
            <person name="Clum A."/>
            <person name="Na H."/>
            <person name="Ledsgaard L."/>
            <person name="Lin J."/>
            <person name="Lipzen A."/>
            <person name="Kuo A."/>
            <person name="Riley R."/>
            <person name="Mondo S."/>
            <person name="LaButti K."/>
            <person name="Haridas S."/>
            <person name="Pangalinan J."/>
            <person name="Salamov A.A."/>
            <person name="Simmons B.A."/>
            <person name="Magnuson J.K."/>
            <person name="Chen J."/>
            <person name="Drula E."/>
            <person name="Henrissat B."/>
            <person name="Wiebenga A."/>
            <person name="Lubbers R.J."/>
            <person name="Gomes A.C."/>
            <person name="Macurrencykelacurrency M.R."/>
            <person name="Stajich J."/>
            <person name="Grigoriev I.V."/>
            <person name="Mortensen U.H."/>
            <person name="De vries R.P."/>
            <person name="Baker S.E."/>
            <person name="Andersen M.R."/>
        </authorList>
    </citation>
    <scope>NUCLEOTIDE SEQUENCE [LARGE SCALE GENOMIC DNA]</scope>
    <source>
        <strain evidence="8 9">CBS 756.74</strain>
    </source>
</reference>
<keyword evidence="4" id="KW-0539">Nucleus</keyword>
<keyword evidence="3" id="KW-0804">Transcription</keyword>
<evidence type="ECO:0000256" key="2">
    <source>
        <dbReference type="ARBA" id="ARBA00023125"/>
    </source>
</evidence>
<dbReference type="InterPro" id="IPR036864">
    <property type="entry name" value="Zn2-C6_fun-type_DNA-bd_sf"/>
</dbReference>
<evidence type="ECO:0000256" key="1">
    <source>
        <dbReference type="ARBA" id="ARBA00023015"/>
    </source>
</evidence>
<dbReference type="RefSeq" id="XP_070898469.1">
    <property type="nucleotide sequence ID" value="XM_071040403.1"/>
</dbReference>
<feature type="compositionally biased region" description="Pro residues" evidence="6">
    <location>
        <begin position="72"/>
        <end position="84"/>
    </location>
</feature>
<comment type="caution">
    <text evidence="8">The sequence shown here is derived from an EMBL/GenBank/DDBJ whole genome shotgun (WGS) entry which is preliminary data.</text>
</comment>
<feature type="coiled-coil region" evidence="5">
    <location>
        <begin position="317"/>
        <end position="344"/>
    </location>
</feature>